<reference evidence="2" key="1">
    <citation type="submission" date="2025-08" db="UniProtKB">
        <authorList>
            <consortium name="RefSeq"/>
        </authorList>
    </citation>
    <scope>IDENTIFICATION</scope>
</reference>
<dbReference type="AlphaFoldDB" id="A0AB39Z1Y2"/>
<sequence length="192" mass="21832">MFLNDIGQPLILQRGEKYGIFDEHSGALLLSTAAFNDPVLPQNWCKYVVGSEQEILRLFISSFPEKCTSKTLKPNEPTQIVYNETEITITLIPAGKNENGLEARLFYIDNGQAKYLIVDRLSGYLDFLPKAHGSFHIGLSQGIDVLYIDEDLLSETDLNEDLYSLVHLIKPKFIYGLRQGELPKWLLDLRQI</sequence>
<name>A0AB39Z1Y2_DROSZ</name>
<evidence type="ECO:0000313" key="1">
    <source>
        <dbReference type="Proteomes" id="UP001652628"/>
    </source>
</evidence>
<evidence type="ECO:0000313" key="2">
    <source>
        <dbReference type="RefSeq" id="XP_016927067.4"/>
    </source>
</evidence>
<dbReference type="GeneID" id="108007812"/>
<accession>A0AB39Z1Y2</accession>
<keyword evidence="1" id="KW-1185">Reference proteome</keyword>
<proteinExistence type="predicted"/>
<gene>
    <name evidence="2" type="primary">LOC108007812</name>
</gene>
<protein>
    <submittedName>
        <fullName evidence="2">Uncharacterized protein</fullName>
    </submittedName>
</protein>
<dbReference type="RefSeq" id="XP_016927067.4">
    <property type="nucleotide sequence ID" value="XM_017071578.4"/>
</dbReference>
<organism evidence="1 2">
    <name type="scientific">Drosophila suzukii</name>
    <name type="common">Spotted-wing drosophila fruit fly</name>
    <dbReference type="NCBI Taxonomy" id="28584"/>
    <lineage>
        <taxon>Eukaryota</taxon>
        <taxon>Metazoa</taxon>
        <taxon>Ecdysozoa</taxon>
        <taxon>Arthropoda</taxon>
        <taxon>Hexapoda</taxon>
        <taxon>Insecta</taxon>
        <taxon>Pterygota</taxon>
        <taxon>Neoptera</taxon>
        <taxon>Endopterygota</taxon>
        <taxon>Diptera</taxon>
        <taxon>Brachycera</taxon>
        <taxon>Muscomorpha</taxon>
        <taxon>Ephydroidea</taxon>
        <taxon>Drosophilidae</taxon>
        <taxon>Drosophila</taxon>
        <taxon>Sophophora</taxon>
    </lineage>
</organism>
<dbReference type="Proteomes" id="UP001652628">
    <property type="component" value="Chromosome 3"/>
</dbReference>